<dbReference type="InterPro" id="IPR037171">
    <property type="entry name" value="NagB/RpiA_transferase-like"/>
</dbReference>
<dbReference type="SMART" id="SM00420">
    <property type="entry name" value="HTH_DEOR"/>
    <property type="match status" value="1"/>
</dbReference>
<name>A0ABX0GT97_9ACTN</name>
<evidence type="ECO:0000256" key="1">
    <source>
        <dbReference type="ARBA" id="ARBA00023015"/>
    </source>
</evidence>
<feature type="domain" description="HTH deoR-type" evidence="4">
    <location>
        <begin position="23"/>
        <end position="78"/>
    </location>
</feature>
<dbReference type="RefSeq" id="WP_166279647.1">
    <property type="nucleotide sequence ID" value="NZ_JAANNP010000002.1"/>
</dbReference>
<dbReference type="SUPFAM" id="SSF100950">
    <property type="entry name" value="NagB/RpiA/CoA transferase-like"/>
    <property type="match status" value="1"/>
</dbReference>
<dbReference type="Gene3D" id="1.10.10.10">
    <property type="entry name" value="Winged helix-like DNA-binding domain superfamily/Winged helix DNA-binding domain"/>
    <property type="match status" value="1"/>
</dbReference>
<dbReference type="InterPro" id="IPR014036">
    <property type="entry name" value="DeoR-like_C"/>
</dbReference>
<organism evidence="5 6">
    <name type="scientific">Motilibacter deserti</name>
    <dbReference type="NCBI Taxonomy" id="2714956"/>
    <lineage>
        <taxon>Bacteria</taxon>
        <taxon>Bacillati</taxon>
        <taxon>Actinomycetota</taxon>
        <taxon>Actinomycetes</taxon>
        <taxon>Motilibacterales</taxon>
        <taxon>Motilibacteraceae</taxon>
        <taxon>Motilibacter</taxon>
    </lineage>
</organism>
<dbReference type="PANTHER" id="PTHR30363:SF44">
    <property type="entry name" value="AGA OPERON TRANSCRIPTIONAL REPRESSOR-RELATED"/>
    <property type="match status" value="1"/>
</dbReference>
<dbReference type="SMART" id="SM01134">
    <property type="entry name" value="DeoRC"/>
    <property type="match status" value="1"/>
</dbReference>
<proteinExistence type="predicted"/>
<dbReference type="Gene3D" id="3.40.50.1360">
    <property type="match status" value="1"/>
</dbReference>
<feature type="compositionally biased region" description="Basic and acidic residues" evidence="3">
    <location>
        <begin position="10"/>
        <end position="23"/>
    </location>
</feature>
<feature type="region of interest" description="Disordered" evidence="3">
    <location>
        <begin position="288"/>
        <end position="310"/>
    </location>
</feature>
<dbReference type="Pfam" id="PF00455">
    <property type="entry name" value="DeoRC"/>
    <property type="match status" value="1"/>
</dbReference>
<comment type="caution">
    <text evidence="5">The sequence shown here is derived from an EMBL/GenBank/DDBJ whole genome shotgun (WGS) entry which is preliminary data.</text>
</comment>
<dbReference type="Pfam" id="PF08220">
    <property type="entry name" value="HTH_DeoR"/>
    <property type="match status" value="1"/>
</dbReference>
<dbReference type="InterPro" id="IPR036388">
    <property type="entry name" value="WH-like_DNA-bd_sf"/>
</dbReference>
<reference evidence="5 6" key="1">
    <citation type="submission" date="2020-03" db="EMBL/GenBank/DDBJ databases">
        <title>Two novel Motilibacter sp.</title>
        <authorList>
            <person name="Liu S."/>
        </authorList>
    </citation>
    <scope>NUCLEOTIDE SEQUENCE [LARGE SCALE GENOMIC DNA]</scope>
    <source>
        <strain evidence="5 6">E257</strain>
    </source>
</reference>
<keyword evidence="2" id="KW-0804">Transcription</keyword>
<dbReference type="InterPro" id="IPR036390">
    <property type="entry name" value="WH_DNA-bd_sf"/>
</dbReference>
<evidence type="ECO:0000259" key="4">
    <source>
        <dbReference type="PROSITE" id="PS51000"/>
    </source>
</evidence>
<dbReference type="EMBL" id="JAANNP010000002">
    <property type="protein sequence ID" value="NHC13356.1"/>
    <property type="molecule type" value="Genomic_DNA"/>
</dbReference>
<gene>
    <name evidence="5" type="ORF">G9H71_06120</name>
</gene>
<evidence type="ECO:0000313" key="6">
    <source>
        <dbReference type="Proteomes" id="UP000800981"/>
    </source>
</evidence>
<evidence type="ECO:0000256" key="2">
    <source>
        <dbReference type="ARBA" id="ARBA00023163"/>
    </source>
</evidence>
<keyword evidence="1" id="KW-0805">Transcription regulation</keyword>
<dbReference type="PROSITE" id="PS51000">
    <property type="entry name" value="HTH_DEOR_2"/>
    <property type="match status" value="1"/>
</dbReference>
<dbReference type="PANTHER" id="PTHR30363">
    <property type="entry name" value="HTH-TYPE TRANSCRIPTIONAL REGULATOR SRLR-RELATED"/>
    <property type="match status" value="1"/>
</dbReference>
<evidence type="ECO:0000313" key="5">
    <source>
        <dbReference type="EMBL" id="NHC13356.1"/>
    </source>
</evidence>
<evidence type="ECO:0000256" key="3">
    <source>
        <dbReference type="SAM" id="MobiDB-lite"/>
    </source>
</evidence>
<dbReference type="SUPFAM" id="SSF46785">
    <property type="entry name" value="Winged helix' DNA-binding domain"/>
    <property type="match status" value="1"/>
</dbReference>
<protein>
    <submittedName>
        <fullName evidence="5">DeoR/GlpR transcriptional regulator</fullName>
    </submittedName>
</protein>
<dbReference type="InterPro" id="IPR001034">
    <property type="entry name" value="DeoR_HTH"/>
</dbReference>
<dbReference type="Proteomes" id="UP000800981">
    <property type="component" value="Unassembled WGS sequence"/>
</dbReference>
<dbReference type="InterPro" id="IPR050313">
    <property type="entry name" value="Carb_Metab_HTH_regulators"/>
</dbReference>
<keyword evidence="6" id="KW-1185">Reference proteome</keyword>
<feature type="region of interest" description="Disordered" evidence="3">
    <location>
        <begin position="1"/>
        <end position="23"/>
    </location>
</feature>
<sequence>MSDAGATTRQGDDRRASSEDRRGGLRRERMLSIIRDCGFVSVTDLASMFGISTVTVRTDLDRLASRGRVRRVRGGVVAEDLSHSERPFEETQSRGALEKSAIAEAAAGLVSSGETLVLDVGSTTTALARALVAREELHDVVVVTNGLTIATTLEPAIPRFTVVLSGGTLRPLQHSLVDPLADAVFDRVHADTAFLGCNGVHADAGITNVNLPEVGVKARALQSARRRICLADGSKVGHVALARVCPVTDVDLLITGPSAPEDVVEALRARGIDVDVVDVPSALLAGLPAPTPHADRAVPTATSESAPAPS</sequence>
<accession>A0ABX0GT97</accession>
<feature type="compositionally biased region" description="Polar residues" evidence="3">
    <location>
        <begin position="300"/>
        <end position="310"/>
    </location>
</feature>